<keyword evidence="3" id="KW-1185">Reference proteome</keyword>
<organism evidence="2 3">
    <name type="scientific">Laedolimicola ammoniilytica</name>
    <dbReference type="NCBI Taxonomy" id="2981771"/>
    <lineage>
        <taxon>Bacteria</taxon>
        <taxon>Bacillati</taxon>
        <taxon>Bacillota</taxon>
        <taxon>Clostridia</taxon>
        <taxon>Lachnospirales</taxon>
        <taxon>Lachnospiraceae</taxon>
        <taxon>Laedolimicola</taxon>
    </lineage>
</organism>
<dbReference type="PANTHER" id="PTHR41309">
    <property type="entry name" value="MEMBRANE PROTEIN-RELATED"/>
    <property type="match status" value="1"/>
</dbReference>
<evidence type="ECO:0000256" key="1">
    <source>
        <dbReference type="SAM" id="Phobius"/>
    </source>
</evidence>
<dbReference type="PANTHER" id="PTHR41309:SF2">
    <property type="entry name" value="MEMBRANE PROTEIN"/>
    <property type="match status" value="1"/>
</dbReference>
<dbReference type="RefSeq" id="WP_158362021.1">
    <property type="nucleotide sequence ID" value="NZ_JAOQKC010000003.1"/>
</dbReference>
<proteinExistence type="predicted"/>
<feature type="transmembrane region" description="Helical" evidence="1">
    <location>
        <begin position="12"/>
        <end position="32"/>
    </location>
</feature>
<evidence type="ECO:0000313" key="3">
    <source>
        <dbReference type="Proteomes" id="UP001652461"/>
    </source>
</evidence>
<sequence length="215" mass="23687">MKGLILKDLYTLRQMGKIYLICMVCLVIWGLVTDNPTMLSSLLLVYGLMLLITTASYDEASHFNRYALTLPLTPKKLVQAKYLFALLLFAVMVTLGILGGAGMLAVLGAKAEMGYGELLASTCSISCIYLMTIVFILPCIYKFGVEKSRFLFMATYLLVFAGFALLFSIDNMKTWLSGLGDRGFLSIGAVFGALAVVGLIVSYHISIRIVENKEW</sequence>
<comment type="caution">
    <text evidence="2">The sequence shown here is derived from an EMBL/GenBank/DDBJ whole genome shotgun (WGS) entry which is preliminary data.</text>
</comment>
<dbReference type="InterPro" id="IPR025699">
    <property type="entry name" value="ABC2_memb-like"/>
</dbReference>
<protein>
    <submittedName>
        <fullName evidence="2">ABC-2 transporter permease</fullName>
    </submittedName>
</protein>
<reference evidence="2 3" key="1">
    <citation type="journal article" date="2021" name="ISME Commun">
        <title>Automated analysis of genomic sequences facilitates high-throughput and comprehensive description of bacteria.</title>
        <authorList>
            <person name="Hitch T.C.A."/>
        </authorList>
    </citation>
    <scope>NUCLEOTIDE SEQUENCE [LARGE SCALE GENOMIC DNA]</scope>
    <source>
        <strain evidence="2 3">Sanger_04</strain>
    </source>
</reference>
<keyword evidence="1" id="KW-0812">Transmembrane</keyword>
<dbReference type="Proteomes" id="UP001652461">
    <property type="component" value="Unassembled WGS sequence"/>
</dbReference>
<dbReference type="Pfam" id="PF13346">
    <property type="entry name" value="ABC2_membrane_5"/>
    <property type="match status" value="1"/>
</dbReference>
<accession>A0ABT2RUE9</accession>
<name>A0ABT2RUE9_9FIRM</name>
<feature type="transmembrane region" description="Helical" evidence="1">
    <location>
        <begin position="184"/>
        <end position="205"/>
    </location>
</feature>
<feature type="transmembrane region" description="Helical" evidence="1">
    <location>
        <begin position="118"/>
        <end position="138"/>
    </location>
</feature>
<dbReference type="EMBL" id="JAOQKC010000003">
    <property type="protein sequence ID" value="MCU6695942.1"/>
    <property type="molecule type" value="Genomic_DNA"/>
</dbReference>
<keyword evidence="1" id="KW-1133">Transmembrane helix</keyword>
<evidence type="ECO:0000313" key="2">
    <source>
        <dbReference type="EMBL" id="MCU6695942.1"/>
    </source>
</evidence>
<feature type="transmembrane region" description="Helical" evidence="1">
    <location>
        <begin position="150"/>
        <end position="169"/>
    </location>
</feature>
<keyword evidence="1" id="KW-0472">Membrane</keyword>
<feature type="transmembrane region" description="Helical" evidence="1">
    <location>
        <begin position="38"/>
        <end position="57"/>
    </location>
</feature>
<feature type="transmembrane region" description="Helical" evidence="1">
    <location>
        <begin position="82"/>
        <end position="106"/>
    </location>
</feature>
<gene>
    <name evidence="2" type="ORF">OCV63_03395</name>
</gene>